<protein>
    <recommendedName>
        <fullName evidence="3">Transposase</fullName>
    </recommendedName>
</protein>
<dbReference type="EMBL" id="CP000510">
    <property type="protein sequence ID" value="ABM05347.1"/>
    <property type="molecule type" value="Genomic_DNA"/>
</dbReference>
<name>A1T0T2_PSYIN</name>
<sequence>MNPWKRRHVAIEMAGAYYLLGRELIDTEIAEITSKIEQLLQTRHMASSAIEGFNATLRTYLYAKKGVNQGFLEIFKAWYNLRERRNGPRKGTSAYELLTGTCVNDWLTLLGFPP</sequence>
<gene>
    <name evidence="1" type="ordered locus">Ping_3664</name>
</gene>
<dbReference type="AlphaFoldDB" id="A1T0T2"/>
<proteinExistence type="predicted"/>
<evidence type="ECO:0000313" key="1">
    <source>
        <dbReference type="EMBL" id="ABM05347.1"/>
    </source>
</evidence>
<organism evidence="1 2">
    <name type="scientific">Psychromonas ingrahamii (strain DSM 17664 / CCUG 51855 / 37)</name>
    <dbReference type="NCBI Taxonomy" id="357804"/>
    <lineage>
        <taxon>Bacteria</taxon>
        <taxon>Pseudomonadati</taxon>
        <taxon>Pseudomonadota</taxon>
        <taxon>Gammaproteobacteria</taxon>
        <taxon>Alteromonadales</taxon>
        <taxon>Psychromonadaceae</taxon>
        <taxon>Psychromonas</taxon>
    </lineage>
</organism>
<evidence type="ECO:0008006" key="3">
    <source>
        <dbReference type="Google" id="ProtNLM"/>
    </source>
</evidence>
<dbReference type="KEGG" id="pin:Ping_3664"/>
<evidence type="ECO:0000313" key="2">
    <source>
        <dbReference type="Proteomes" id="UP000000639"/>
    </source>
</evidence>
<keyword evidence="2" id="KW-1185">Reference proteome</keyword>
<reference evidence="1 2" key="1">
    <citation type="submission" date="2007-01" db="EMBL/GenBank/DDBJ databases">
        <title>Complete sequence of Psychromonas ingrahamii 37.</title>
        <authorList>
            <consortium name="US DOE Joint Genome Institute"/>
            <person name="Copeland A."/>
            <person name="Lucas S."/>
            <person name="Lapidus A."/>
            <person name="Barry K."/>
            <person name="Detter J.C."/>
            <person name="Glavina del Rio T."/>
            <person name="Hammon N."/>
            <person name="Israni S."/>
            <person name="Dalin E."/>
            <person name="Tice H."/>
            <person name="Pitluck S."/>
            <person name="Thompson L.S."/>
            <person name="Brettin T."/>
            <person name="Bruce D."/>
            <person name="Han C."/>
            <person name="Tapia R."/>
            <person name="Schmutz J."/>
            <person name="Larimer F."/>
            <person name="Land M."/>
            <person name="Hauser L."/>
            <person name="Kyrpides N."/>
            <person name="Ivanova N."/>
            <person name="Staley J."/>
            <person name="Richardson P."/>
        </authorList>
    </citation>
    <scope>NUCLEOTIDE SEQUENCE [LARGE SCALE GENOMIC DNA]</scope>
    <source>
        <strain evidence="1 2">37</strain>
    </source>
</reference>
<dbReference type="Proteomes" id="UP000000639">
    <property type="component" value="Chromosome"/>
</dbReference>
<dbReference type="HOGENOM" id="CLU_2119059_0_0_6"/>
<accession>A1T0T2</accession>